<comment type="subcellular location">
    <subcellularLocation>
        <location evidence="6">Cytoplasm</location>
    </subcellularLocation>
</comment>
<dbReference type="InterPro" id="IPR037004">
    <property type="entry name" value="Exonuc_VII_ssu_sf"/>
</dbReference>
<dbReference type="InterPro" id="IPR003761">
    <property type="entry name" value="Exonuc_VII_S"/>
</dbReference>
<gene>
    <name evidence="6" type="primary">xseB</name>
    <name evidence="7" type="ordered locus">Desti_1490</name>
</gene>
<keyword evidence="8" id="KW-1185">Reference proteome</keyword>
<keyword evidence="3 6" id="KW-0540">Nuclease</keyword>
<organism evidence="7 8">
    <name type="scientific">Desulfomonile tiedjei (strain ATCC 49306 / DSM 6799 / DCB-1)</name>
    <dbReference type="NCBI Taxonomy" id="706587"/>
    <lineage>
        <taxon>Bacteria</taxon>
        <taxon>Pseudomonadati</taxon>
        <taxon>Thermodesulfobacteriota</taxon>
        <taxon>Desulfomonilia</taxon>
        <taxon>Desulfomonilales</taxon>
        <taxon>Desulfomonilaceae</taxon>
        <taxon>Desulfomonile</taxon>
    </lineage>
</organism>
<dbReference type="RefSeq" id="WP_014809350.1">
    <property type="nucleotide sequence ID" value="NC_018025.1"/>
</dbReference>
<evidence type="ECO:0000313" key="8">
    <source>
        <dbReference type="Proteomes" id="UP000006055"/>
    </source>
</evidence>
<evidence type="ECO:0000256" key="2">
    <source>
        <dbReference type="ARBA" id="ARBA00022490"/>
    </source>
</evidence>
<dbReference type="PANTHER" id="PTHR34137">
    <property type="entry name" value="EXODEOXYRIBONUCLEASE 7 SMALL SUBUNIT"/>
    <property type="match status" value="1"/>
</dbReference>
<dbReference type="GO" id="GO:0008855">
    <property type="term" value="F:exodeoxyribonuclease VII activity"/>
    <property type="evidence" value="ECO:0007669"/>
    <property type="project" value="UniProtKB-UniRule"/>
</dbReference>
<dbReference type="Pfam" id="PF02609">
    <property type="entry name" value="Exonuc_VII_S"/>
    <property type="match status" value="1"/>
</dbReference>
<dbReference type="GO" id="GO:0006308">
    <property type="term" value="P:DNA catabolic process"/>
    <property type="evidence" value="ECO:0007669"/>
    <property type="project" value="UniProtKB-UniRule"/>
</dbReference>
<dbReference type="Proteomes" id="UP000006055">
    <property type="component" value="Chromosome"/>
</dbReference>
<keyword evidence="4 6" id="KW-0378">Hydrolase</keyword>
<evidence type="ECO:0000256" key="3">
    <source>
        <dbReference type="ARBA" id="ARBA00022722"/>
    </source>
</evidence>
<comment type="catalytic activity">
    <reaction evidence="6">
        <text>Exonucleolytic cleavage in either 5'- to 3'- or 3'- to 5'-direction to yield nucleoside 5'-phosphates.</text>
        <dbReference type="EC" id="3.1.11.6"/>
    </reaction>
</comment>
<keyword evidence="2 6" id="KW-0963">Cytoplasm</keyword>
<dbReference type="EMBL" id="CP003360">
    <property type="protein sequence ID" value="AFM24202.1"/>
    <property type="molecule type" value="Genomic_DNA"/>
</dbReference>
<sequence>MKKTMEREEVTENFDDNLERLRSIVEKLEHGGLPLDQSLKLFEEGIGISRKCMEILNNSEGKVEELLATMERIPFGRVEDKE</sequence>
<evidence type="ECO:0000313" key="7">
    <source>
        <dbReference type="EMBL" id="AFM24202.1"/>
    </source>
</evidence>
<dbReference type="Gene3D" id="1.10.287.1040">
    <property type="entry name" value="Exonuclease VII, small subunit"/>
    <property type="match status" value="1"/>
</dbReference>
<accession>I4C3R1</accession>
<protein>
    <recommendedName>
        <fullName evidence="6">Exodeoxyribonuclease 7 small subunit</fullName>
        <ecNumber evidence="6">3.1.11.6</ecNumber>
    </recommendedName>
    <alternativeName>
        <fullName evidence="6">Exodeoxyribonuclease VII small subunit</fullName>
        <shortName evidence="6">Exonuclease VII small subunit</shortName>
    </alternativeName>
</protein>
<evidence type="ECO:0000256" key="1">
    <source>
        <dbReference type="ARBA" id="ARBA00009998"/>
    </source>
</evidence>
<dbReference type="eggNOG" id="COG1722">
    <property type="taxonomic scope" value="Bacteria"/>
</dbReference>
<dbReference type="AlphaFoldDB" id="I4C3R1"/>
<evidence type="ECO:0000256" key="5">
    <source>
        <dbReference type="ARBA" id="ARBA00022839"/>
    </source>
</evidence>
<dbReference type="SUPFAM" id="SSF116842">
    <property type="entry name" value="XseB-like"/>
    <property type="match status" value="1"/>
</dbReference>
<dbReference type="STRING" id="706587.Desti_1490"/>
<name>I4C3R1_DESTA</name>
<dbReference type="KEGG" id="dti:Desti_1490"/>
<proteinExistence type="inferred from homology"/>
<dbReference type="PIRSF" id="PIRSF006488">
    <property type="entry name" value="Exonuc_VII_S"/>
    <property type="match status" value="1"/>
</dbReference>
<dbReference type="GO" id="GO:0005829">
    <property type="term" value="C:cytosol"/>
    <property type="evidence" value="ECO:0007669"/>
    <property type="project" value="TreeGrafter"/>
</dbReference>
<keyword evidence="5 6" id="KW-0269">Exonuclease</keyword>
<comment type="subunit">
    <text evidence="6">Heterooligomer composed of large and small subunits.</text>
</comment>
<comment type="function">
    <text evidence="6">Bidirectionally degrades single-stranded DNA into large acid-insoluble oligonucleotides, which are then degraded further into small acid-soluble oligonucleotides.</text>
</comment>
<dbReference type="GO" id="GO:0009318">
    <property type="term" value="C:exodeoxyribonuclease VII complex"/>
    <property type="evidence" value="ECO:0007669"/>
    <property type="project" value="UniProtKB-UniRule"/>
</dbReference>
<comment type="similarity">
    <text evidence="1 6">Belongs to the XseB family.</text>
</comment>
<dbReference type="HAMAP" id="MF_00337">
    <property type="entry name" value="Exonuc_7_S"/>
    <property type="match status" value="1"/>
</dbReference>
<dbReference type="HOGENOM" id="CLU_145918_3_3_7"/>
<dbReference type="PANTHER" id="PTHR34137:SF1">
    <property type="entry name" value="EXODEOXYRIBONUCLEASE 7 SMALL SUBUNIT"/>
    <property type="match status" value="1"/>
</dbReference>
<reference evidence="8" key="1">
    <citation type="submission" date="2012-06" db="EMBL/GenBank/DDBJ databases">
        <title>Complete sequence of chromosome of Desulfomonile tiedjei DSM 6799.</title>
        <authorList>
            <person name="Lucas S."/>
            <person name="Copeland A."/>
            <person name="Lapidus A."/>
            <person name="Glavina del Rio T."/>
            <person name="Dalin E."/>
            <person name="Tice H."/>
            <person name="Bruce D."/>
            <person name="Goodwin L."/>
            <person name="Pitluck S."/>
            <person name="Peters L."/>
            <person name="Ovchinnikova G."/>
            <person name="Zeytun A."/>
            <person name="Lu M."/>
            <person name="Kyrpides N."/>
            <person name="Mavromatis K."/>
            <person name="Ivanova N."/>
            <person name="Brettin T."/>
            <person name="Detter J.C."/>
            <person name="Han C."/>
            <person name="Larimer F."/>
            <person name="Land M."/>
            <person name="Hauser L."/>
            <person name="Markowitz V."/>
            <person name="Cheng J.-F."/>
            <person name="Hugenholtz P."/>
            <person name="Woyke T."/>
            <person name="Wu D."/>
            <person name="Spring S."/>
            <person name="Schroeder M."/>
            <person name="Brambilla E."/>
            <person name="Klenk H.-P."/>
            <person name="Eisen J.A."/>
        </authorList>
    </citation>
    <scope>NUCLEOTIDE SEQUENCE [LARGE SCALE GENOMIC DNA]</scope>
    <source>
        <strain evidence="8">ATCC 49306 / DSM 6799 / DCB-1</strain>
    </source>
</reference>
<dbReference type="EC" id="3.1.11.6" evidence="6"/>
<evidence type="ECO:0000256" key="6">
    <source>
        <dbReference type="HAMAP-Rule" id="MF_00337"/>
    </source>
</evidence>
<dbReference type="NCBIfam" id="TIGR01280">
    <property type="entry name" value="xseB"/>
    <property type="match status" value="1"/>
</dbReference>
<evidence type="ECO:0000256" key="4">
    <source>
        <dbReference type="ARBA" id="ARBA00022801"/>
    </source>
</evidence>